<protein>
    <recommendedName>
        <fullName evidence="3">YkgJ family cysteine cluster protein</fullName>
    </recommendedName>
</protein>
<proteinExistence type="predicted"/>
<dbReference type="OrthoDB" id="5458353at2"/>
<evidence type="ECO:0008006" key="3">
    <source>
        <dbReference type="Google" id="ProtNLM"/>
    </source>
</evidence>
<organism evidence="1 2">
    <name type="scientific">Desulfotignum phosphitoxidans DSM 13687</name>
    <dbReference type="NCBI Taxonomy" id="1286635"/>
    <lineage>
        <taxon>Bacteria</taxon>
        <taxon>Pseudomonadati</taxon>
        <taxon>Thermodesulfobacteriota</taxon>
        <taxon>Desulfobacteria</taxon>
        <taxon>Desulfobacterales</taxon>
        <taxon>Desulfobacteraceae</taxon>
        <taxon>Desulfotignum</taxon>
    </lineage>
</organism>
<name>S0G875_9BACT</name>
<evidence type="ECO:0000313" key="1">
    <source>
        <dbReference type="EMBL" id="EMS81546.1"/>
    </source>
</evidence>
<dbReference type="Pfam" id="PF03692">
    <property type="entry name" value="CxxCxxCC"/>
    <property type="match status" value="1"/>
</dbReference>
<dbReference type="RefSeq" id="WP_006964293.1">
    <property type="nucleotide sequence ID" value="NZ_APJX01000001.1"/>
</dbReference>
<sequence>MTRKYFQKHRPDQISAAGDPHWIFLTPAQAVDAVALDFQAYGPQPDLFRRSAPLILGKQCRITARNENWSGVSVLRGTTFDPVEDHHLGFYLIHVLETDPPDLNTLADICRQVFQTHTIAGPDRTGTISGIWTHAQMDRFICRQCGECCRTLDYETGCEESDVRRWRESGRTDILTWVQTRNISAGDSGPTYRIWVDPDTGETARTCPWLAPCPDHADRFMCTIHPIKPEVCRQYPFTAKHAAMTGCCGRFAAPTEPPVSRNP</sequence>
<gene>
    <name evidence="1" type="ORF">Dpo_1c06870</name>
</gene>
<keyword evidence="2" id="KW-1185">Reference proteome</keyword>
<dbReference type="InterPro" id="IPR005358">
    <property type="entry name" value="Puta_zinc/iron-chelating_dom"/>
</dbReference>
<reference evidence="1 2" key="1">
    <citation type="journal article" date="2013" name="Genome Announc.">
        <title>Draft Genome Sequence of Desulfotignum phosphitoxidans DSM 13687 Strain FiPS-3.</title>
        <authorList>
            <person name="Poehlein A."/>
            <person name="Daniel R."/>
            <person name="Simeonova D.D."/>
        </authorList>
    </citation>
    <scope>NUCLEOTIDE SEQUENCE [LARGE SCALE GENOMIC DNA]</scope>
    <source>
        <strain evidence="1 2">DSM 13687</strain>
    </source>
</reference>
<accession>S0G875</accession>
<dbReference type="AlphaFoldDB" id="S0G875"/>
<evidence type="ECO:0000313" key="2">
    <source>
        <dbReference type="Proteomes" id="UP000014216"/>
    </source>
</evidence>
<comment type="caution">
    <text evidence="1">The sequence shown here is derived from an EMBL/GenBank/DDBJ whole genome shotgun (WGS) entry which is preliminary data.</text>
</comment>
<dbReference type="EMBL" id="APJX01000001">
    <property type="protein sequence ID" value="EMS81546.1"/>
    <property type="molecule type" value="Genomic_DNA"/>
</dbReference>
<dbReference type="Proteomes" id="UP000014216">
    <property type="component" value="Unassembled WGS sequence"/>
</dbReference>